<reference evidence="9 10" key="1">
    <citation type="submission" date="2024-02" db="EMBL/GenBank/DDBJ databases">
        <title>A chromosome-level genome assembly of Drosophila madeirensis, a fruit fly species endemic to Madeira island.</title>
        <authorList>
            <person name="Tomihara K."/>
            <person name="Llopart A."/>
            <person name="Yamamoto D."/>
        </authorList>
    </citation>
    <scope>NUCLEOTIDE SEQUENCE [LARGE SCALE GENOMIC DNA]</scope>
    <source>
        <strain evidence="9 10">RF1</strain>
    </source>
</reference>
<evidence type="ECO:0000313" key="10">
    <source>
        <dbReference type="Proteomes" id="UP001500889"/>
    </source>
</evidence>
<dbReference type="PROSITE" id="PS50845">
    <property type="entry name" value="RETICULON"/>
    <property type="match status" value="1"/>
</dbReference>
<dbReference type="InterPro" id="IPR046964">
    <property type="entry name" value="RTN1-4"/>
</dbReference>
<dbReference type="Proteomes" id="UP001500889">
    <property type="component" value="Chromosome O"/>
</dbReference>
<keyword evidence="3 6" id="KW-0256">Endoplasmic reticulum</keyword>
<keyword evidence="10" id="KW-1185">Reference proteome</keyword>
<proteinExistence type="predicted"/>
<dbReference type="Gene3D" id="1.20.5.2480">
    <property type="match status" value="1"/>
</dbReference>
<evidence type="ECO:0000256" key="5">
    <source>
        <dbReference type="ARBA" id="ARBA00023136"/>
    </source>
</evidence>
<dbReference type="Pfam" id="PF02453">
    <property type="entry name" value="Reticulon"/>
    <property type="match status" value="1"/>
</dbReference>
<dbReference type="GO" id="GO:0005789">
    <property type="term" value="C:endoplasmic reticulum membrane"/>
    <property type="evidence" value="ECO:0007669"/>
    <property type="project" value="UniProtKB-SubCell"/>
</dbReference>
<protein>
    <recommendedName>
        <fullName evidence="6">Reticulon-like protein</fullName>
    </recommendedName>
</protein>
<dbReference type="InterPro" id="IPR003388">
    <property type="entry name" value="Reticulon"/>
</dbReference>
<evidence type="ECO:0000256" key="3">
    <source>
        <dbReference type="ARBA" id="ARBA00022824"/>
    </source>
</evidence>
<comment type="subcellular location">
    <subcellularLocation>
        <location evidence="1 6">Endoplasmic reticulum membrane</location>
        <topology evidence="1 6">Multi-pass membrane protein</topology>
    </subcellularLocation>
</comment>
<keyword evidence="4 6" id="KW-1133">Transmembrane helix</keyword>
<dbReference type="AlphaFoldDB" id="A0AAU9ESP6"/>
<feature type="transmembrane region" description="Helical" evidence="6">
    <location>
        <begin position="57"/>
        <end position="78"/>
    </location>
</feature>
<evidence type="ECO:0000313" key="9">
    <source>
        <dbReference type="EMBL" id="BFF89530.1"/>
    </source>
</evidence>
<dbReference type="PANTHER" id="PTHR45799">
    <property type="entry name" value="RETICULON-LIKE PROTEIN"/>
    <property type="match status" value="1"/>
</dbReference>
<evidence type="ECO:0000256" key="2">
    <source>
        <dbReference type="ARBA" id="ARBA00022692"/>
    </source>
</evidence>
<evidence type="ECO:0000256" key="1">
    <source>
        <dbReference type="ARBA" id="ARBA00004477"/>
    </source>
</evidence>
<evidence type="ECO:0000256" key="7">
    <source>
        <dbReference type="SAM" id="MobiDB-lite"/>
    </source>
</evidence>
<accession>A0AAU9ESP6</accession>
<evidence type="ECO:0000256" key="4">
    <source>
        <dbReference type="ARBA" id="ARBA00022989"/>
    </source>
</evidence>
<feature type="transmembrane region" description="Helical" evidence="6">
    <location>
        <begin position="145"/>
        <end position="173"/>
    </location>
</feature>
<dbReference type="PANTHER" id="PTHR45799:SF2">
    <property type="entry name" value="RETICULON-LIKE PROTEIN"/>
    <property type="match status" value="1"/>
</dbReference>
<feature type="compositionally biased region" description="Basic and acidic residues" evidence="7">
    <location>
        <begin position="236"/>
        <end position="246"/>
    </location>
</feature>
<feature type="domain" description="Reticulon" evidence="8">
    <location>
        <begin position="26"/>
        <end position="227"/>
    </location>
</feature>
<name>A0AAU9ESP6_DROMD</name>
<evidence type="ECO:0000256" key="6">
    <source>
        <dbReference type="RuleBase" id="RU363132"/>
    </source>
</evidence>
<organism evidence="9 10">
    <name type="scientific">Drosophila madeirensis</name>
    <name type="common">Fruit fly</name>
    <dbReference type="NCBI Taxonomy" id="30013"/>
    <lineage>
        <taxon>Eukaryota</taxon>
        <taxon>Metazoa</taxon>
        <taxon>Ecdysozoa</taxon>
        <taxon>Arthropoda</taxon>
        <taxon>Hexapoda</taxon>
        <taxon>Insecta</taxon>
        <taxon>Pterygota</taxon>
        <taxon>Neoptera</taxon>
        <taxon>Endopterygota</taxon>
        <taxon>Diptera</taxon>
        <taxon>Brachycera</taxon>
        <taxon>Muscomorpha</taxon>
        <taxon>Ephydroidea</taxon>
        <taxon>Drosophilidae</taxon>
        <taxon>Drosophila</taxon>
        <taxon>Sophophora</taxon>
    </lineage>
</organism>
<dbReference type="GO" id="GO:0030424">
    <property type="term" value="C:axon"/>
    <property type="evidence" value="ECO:0007669"/>
    <property type="project" value="TreeGrafter"/>
</dbReference>
<dbReference type="EMBL" id="AP029263">
    <property type="protein sequence ID" value="BFF89530.1"/>
    <property type="molecule type" value="Genomic_DNA"/>
</dbReference>
<gene>
    <name evidence="9" type="ORF">DMAD_08270</name>
</gene>
<keyword evidence="5 6" id="KW-0472">Membrane</keyword>
<evidence type="ECO:0000259" key="8">
    <source>
        <dbReference type="PROSITE" id="PS50845"/>
    </source>
</evidence>
<keyword evidence="2 6" id="KW-0812">Transmembrane</keyword>
<feature type="transmembrane region" description="Helical" evidence="6">
    <location>
        <begin position="30"/>
        <end position="50"/>
    </location>
</feature>
<feature type="region of interest" description="Disordered" evidence="7">
    <location>
        <begin position="223"/>
        <end position="246"/>
    </location>
</feature>
<sequence>MATPGAVSNSPRPQEDLRTGQMLQELKDLVLWRNFSRTMLVFTSILILLVDIMQHSAISVVSMLGIAVILVALGYRFFVEVMELWNRRNNEEEYYSYRFSVLMTCNIPQEEVMHLTGVAVVKLNAFVNKMIELLLVKDLHESLKLLAILCFINMMGDYFNVMTLLLFGHVLLFTLPNLYELKKTGFNALLIKMGVVQIQEEQQETVYAVLEGEEAEQPICESEPLAEDAAPPSREPNVEDPKEEPLKEQNLVSNLEGFSKMKKPDLKFLAMFEEVHDPDCSCAECDLLDVTLVPKHQEKSLKAQNKEQKINYLEAIEEQEDTVTLVPPKM</sequence>